<dbReference type="InterPro" id="IPR036457">
    <property type="entry name" value="PPM-type-like_dom_sf"/>
</dbReference>
<gene>
    <name evidence="2" type="ORF">GCM10009716_41530</name>
</gene>
<evidence type="ECO:0000313" key="3">
    <source>
        <dbReference type="Proteomes" id="UP001501303"/>
    </source>
</evidence>
<dbReference type="PROSITE" id="PS51746">
    <property type="entry name" value="PPM_2"/>
    <property type="match status" value="1"/>
</dbReference>
<sequence>MRTYATAQLIGTRETQCDATAVRAGQDGTRAYVLLDGIGSTRTVRAWTRAAAVRLARTAVRHRDAETALRSVYDSYAAEPARDDLYAIQPKAAAVVAVTTPRKPLSVAWCGDSRAYLLDRGSAIRLTQDHNLRRIYPPTAVYPYGGNRNVITSCLGSTDSDEDVAARYGHPAIERTTHEIIDPCRLLLASDGAYEPHEDARPRPLQRTRR</sequence>
<dbReference type="SUPFAM" id="SSF81606">
    <property type="entry name" value="PP2C-like"/>
    <property type="match status" value="1"/>
</dbReference>
<organism evidence="2 3">
    <name type="scientific">Streptomyces sodiiphilus</name>
    <dbReference type="NCBI Taxonomy" id="226217"/>
    <lineage>
        <taxon>Bacteria</taxon>
        <taxon>Bacillati</taxon>
        <taxon>Actinomycetota</taxon>
        <taxon>Actinomycetes</taxon>
        <taxon>Kitasatosporales</taxon>
        <taxon>Streptomycetaceae</taxon>
        <taxon>Streptomyces</taxon>
    </lineage>
</organism>
<dbReference type="InterPro" id="IPR001932">
    <property type="entry name" value="PPM-type_phosphatase-like_dom"/>
</dbReference>
<evidence type="ECO:0000259" key="1">
    <source>
        <dbReference type="PROSITE" id="PS51746"/>
    </source>
</evidence>
<dbReference type="Gene3D" id="3.60.40.10">
    <property type="entry name" value="PPM-type phosphatase domain"/>
    <property type="match status" value="1"/>
</dbReference>
<dbReference type="Proteomes" id="UP001501303">
    <property type="component" value="Unassembled WGS sequence"/>
</dbReference>
<comment type="caution">
    <text evidence="2">The sequence shown here is derived from an EMBL/GenBank/DDBJ whole genome shotgun (WGS) entry which is preliminary data.</text>
</comment>
<dbReference type="Pfam" id="PF00481">
    <property type="entry name" value="PP2C"/>
    <property type="match status" value="1"/>
</dbReference>
<accession>A0ABN2PUK6</accession>
<reference evidence="2 3" key="1">
    <citation type="journal article" date="2019" name="Int. J. Syst. Evol. Microbiol.">
        <title>The Global Catalogue of Microorganisms (GCM) 10K type strain sequencing project: providing services to taxonomists for standard genome sequencing and annotation.</title>
        <authorList>
            <consortium name="The Broad Institute Genomics Platform"/>
            <consortium name="The Broad Institute Genome Sequencing Center for Infectious Disease"/>
            <person name="Wu L."/>
            <person name="Ma J."/>
        </authorList>
    </citation>
    <scope>NUCLEOTIDE SEQUENCE [LARGE SCALE GENOMIC DNA]</scope>
    <source>
        <strain evidence="2 3">JCM 13581</strain>
    </source>
</reference>
<feature type="domain" description="PPM-type phosphatase" evidence="1">
    <location>
        <begin position="3"/>
        <end position="210"/>
    </location>
</feature>
<protein>
    <recommendedName>
        <fullName evidence="1">PPM-type phosphatase domain-containing protein</fullName>
    </recommendedName>
</protein>
<dbReference type="EMBL" id="BAAAMJ010000054">
    <property type="protein sequence ID" value="GAA1929563.1"/>
    <property type="molecule type" value="Genomic_DNA"/>
</dbReference>
<name>A0ABN2PUK6_9ACTN</name>
<proteinExistence type="predicted"/>
<evidence type="ECO:0000313" key="2">
    <source>
        <dbReference type="EMBL" id="GAA1929563.1"/>
    </source>
</evidence>
<keyword evidence="3" id="KW-1185">Reference proteome</keyword>